<protein>
    <recommendedName>
        <fullName evidence="5">Meiotic nuclear division protein 1</fullName>
    </recommendedName>
</protein>
<sequence>MSKKGVSQAEKLLRLEQLFHEKKDFYQLKEVENMAFKEKKIVLSSVKDVLMELIGDSKVNQEKIGTSNYYWSFPSEALQKRENRINEYNKQLETIHNRTAELEKLIETAKAGRVDSDQRSEKLKKLAELEEKSQELTANIQQYIDNDPEVMEAKEAAAQEAKLAANRWIENIWALMTYCKKFGFEKKQFNESFDLPEDLDTFP</sequence>
<dbReference type="GO" id="GO:0005634">
    <property type="term" value="C:nucleus"/>
    <property type="evidence" value="ECO:0007669"/>
    <property type="project" value="UniProtKB-SubCell"/>
</dbReference>
<feature type="domain" description="Mnd1 HTH" evidence="7">
    <location>
        <begin position="15"/>
        <end position="74"/>
    </location>
</feature>
<evidence type="ECO:0000256" key="1">
    <source>
        <dbReference type="ARBA" id="ARBA00004123"/>
    </source>
</evidence>
<name>A0A137P912_CONC2</name>
<evidence type="ECO:0000259" key="8">
    <source>
        <dbReference type="Pfam" id="PF18517"/>
    </source>
</evidence>
<dbReference type="Pfam" id="PF03962">
    <property type="entry name" value="Mnd1"/>
    <property type="match status" value="1"/>
</dbReference>
<dbReference type="AlphaFoldDB" id="A0A137P912"/>
<dbReference type="InterPro" id="IPR040661">
    <property type="entry name" value="LZ3wCH"/>
</dbReference>
<organism evidence="9 10">
    <name type="scientific">Conidiobolus coronatus (strain ATCC 28846 / CBS 209.66 / NRRL 28638)</name>
    <name type="common">Delacroixia coronata</name>
    <dbReference type="NCBI Taxonomy" id="796925"/>
    <lineage>
        <taxon>Eukaryota</taxon>
        <taxon>Fungi</taxon>
        <taxon>Fungi incertae sedis</taxon>
        <taxon>Zoopagomycota</taxon>
        <taxon>Entomophthoromycotina</taxon>
        <taxon>Entomophthoromycetes</taxon>
        <taxon>Entomophthorales</taxon>
        <taxon>Ancylistaceae</taxon>
        <taxon>Conidiobolus</taxon>
    </lineage>
</organism>
<comment type="function">
    <text evidence="5">Required for proper homologous chromosome pairing and efficient cross-over and intragenic recombination during meiosis.</text>
</comment>
<evidence type="ECO:0000256" key="3">
    <source>
        <dbReference type="ARBA" id="ARBA00023054"/>
    </source>
</evidence>
<keyword evidence="4 5" id="KW-0539">Nucleus</keyword>
<dbReference type="STRING" id="796925.A0A137P912"/>
<gene>
    <name evidence="9" type="ORF">CONCODRAFT_69829</name>
</gene>
<evidence type="ECO:0000313" key="10">
    <source>
        <dbReference type="Proteomes" id="UP000070444"/>
    </source>
</evidence>
<feature type="domain" description="Leucine zipper with capping helix" evidence="8">
    <location>
        <begin position="149"/>
        <end position="201"/>
    </location>
</feature>
<dbReference type="InterPro" id="IPR040453">
    <property type="entry name" value="Mnd1_HTH"/>
</dbReference>
<keyword evidence="3 6" id="KW-0175">Coiled coil</keyword>
<accession>A0A137P912</accession>
<dbReference type="OrthoDB" id="273345at2759"/>
<dbReference type="GO" id="GO:0000785">
    <property type="term" value="C:chromatin"/>
    <property type="evidence" value="ECO:0007669"/>
    <property type="project" value="EnsemblFungi"/>
</dbReference>
<evidence type="ECO:0000256" key="6">
    <source>
        <dbReference type="SAM" id="Coils"/>
    </source>
</evidence>
<feature type="coiled-coil region" evidence="6">
    <location>
        <begin position="78"/>
        <end position="171"/>
    </location>
</feature>
<dbReference type="Pfam" id="PF18517">
    <property type="entry name" value="LZ3wCH"/>
    <property type="match status" value="1"/>
</dbReference>
<comment type="similarity">
    <text evidence="2 5">Belongs to the MND1 family.</text>
</comment>
<comment type="subcellular location">
    <subcellularLocation>
        <location evidence="1 5">Nucleus</location>
    </subcellularLocation>
</comment>
<evidence type="ECO:0000313" key="9">
    <source>
        <dbReference type="EMBL" id="KXN71434.1"/>
    </source>
</evidence>
<proteinExistence type="inferred from homology"/>
<reference evidence="9 10" key="1">
    <citation type="journal article" date="2015" name="Genome Biol. Evol.">
        <title>Phylogenomic analyses indicate that early fungi evolved digesting cell walls of algal ancestors of land plants.</title>
        <authorList>
            <person name="Chang Y."/>
            <person name="Wang S."/>
            <person name="Sekimoto S."/>
            <person name="Aerts A.L."/>
            <person name="Choi C."/>
            <person name="Clum A."/>
            <person name="LaButti K.M."/>
            <person name="Lindquist E.A."/>
            <person name="Yee Ngan C."/>
            <person name="Ohm R.A."/>
            <person name="Salamov A.A."/>
            <person name="Grigoriev I.V."/>
            <person name="Spatafora J.W."/>
            <person name="Berbee M.L."/>
        </authorList>
    </citation>
    <scope>NUCLEOTIDE SEQUENCE [LARGE SCALE GENOMIC DNA]</scope>
    <source>
        <strain evidence="9 10">NRRL 28638</strain>
    </source>
</reference>
<dbReference type="GO" id="GO:0120230">
    <property type="term" value="F:recombinase activator activity"/>
    <property type="evidence" value="ECO:0007669"/>
    <property type="project" value="EnsemblFungi"/>
</dbReference>
<evidence type="ECO:0000256" key="5">
    <source>
        <dbReference type="PIRNR" id="PIRNR026991"/>
    </source>
</evidence>
<dbReference type="GO" id="GO:0000709">
    <property type="term" value="P:meiotic joint molecule formation"/>
    <property type="evidence" value="ECO:0007669"/>
    <property type="project" value="EnsemblFungi"/>
</dbReference>
<dbReference type="EMBL" id="KQ964475">
    <property type="protein sequence ID" value="KXN71434.1"/>
    <property type="molecule type" value="Genomic_DNA"/>
</dbReference>
<dbReference type="GO" id="GO:0010774">
    <property type="term" value="P:meiotic strand invasion involved in reciprocal meiotic recombination"/>
    <property type="evidence" value="ECO:0007669"/>
    <property type="project" value="EnsemblFungi"/>
</dbReference>
<evidence type="ECO:0000259" key="7">
    <source>
        <dbReference type="Pfam" id="PF03962"/>
    </source>
</evidence>
<dbReference type="Proteomes" id="UP000070444">
    <property type="component" value="Unassembled WGS sequence"/>
</dbReference>
<keyword evidence="10" id="KW-1185">Reference proteome</keyword>
<evidence type="ECO:0000256" key="2">
    <source>
        <dbReference type="ARBA" id="ARBA00005981"/>
    </source>
</evidence>
<dbReference type="PIRSF" id="PIRSF026991">
    <property type="entry name" value="Mnd1"/>
    <property type="match status" value="1"/>
</dbReference>
<dbReference type="GO" id="GO:0120231">
    <property type="term" value="C:DNA recombinase auxiliary factor complex"/>
    <property type="evidence" value="ECO:0007669"/>
    <property type="project" value="EnsemblFungi"/>
</dbReference>
<dbReference type="OMA" id="VCYWAFP"/>
<dbReference type="GO" id="GO:0003690">
    <property type="term" value="F:double-stranded DNA binding"/>
    <property type="evidence" value="ECO:0007669"/>
    <property type="project" value="InterPro"/>
</dbReference>
<dbReference type="InterPro" id="IPR005647">
    <property type="entry name" value="Mnd1"/>
</dbReference>
<evidence type="ECO:0000256" key="4">
    <source>
        <dbReference type="ARBA" id="ARBA00023242"/>
    </source>
</evidence>